<feature type="compositionally biased region" description="Basic and acidic residues" evidence="1">
    <location>
        <begin position="22"/>
        <end position="36"/>
    </location>
</feature>
<feature type="region of interest" description="Disordered" evidence="1">
    <location>
        <begin position="1"/>
        <end position="52"/>
    </location>
</feature>
<sequence>MEESEEYVVTDYEYGEFEQELDEGKDVKETHSEPHLPEAPSEPHTVQKSDTDHIHSLAKEITNLKCQLFTAKARAVRSDQREEVITQEVNELPELLIRQLDD</sequence>
<organism evidence="2 3">
    <name type="scientific">Lactuca saligna</name>
    <name type="common">Willowleaf lettuce</name>
    <dbReference type="NCBI Taxonomy" id="75948"/>
    <lineage>
        <taxon>Eukaryota</taxon>
        <taxon>Viridiplantae</taxon>
        <taxon>Streptophyta</taxon>
        <taxon>Embryophyta</taxon>
        <taxon>Tracheophyta</taxon>
        <taxon>Spermatophyta</taxon>
        <taxon>Magnoliopsida</taxon>
        <taxon>eudicotyledons</taxon>
        <taxon>Gunneridae</taxon>
        <taxon>Pentapetalae</taxon>
        <taxon>asterids</taxon>
        <taxon>campanulids</taxon>
        <taxon>Asterales</taxon>
        <taxon>Asteraceae</taxon>
        <taxon>Cichorioideae</taxon>
        <taxon>Cichorieae</taxon>
        <taxon>Lactucinae</taxon>
        <taxon>Lactuca</taxon>
    </lineage>
</organism>
<proteinExistence type="predicted"/>
<keyword evidence="3" id="KW-1185">Reference proteome</keyword>
<reference evidence="2" key="1">
    <citation type="submission" date="2023-04" db="EMBL/GenBank/DDBJ databases">
        <authorList>
            <person name="Vijverberg K."/>
            <person name="Xiong W."/>
            <person name="Schranz E."/>
        </authorList>
    </citation>
    <scope>NUCLEOTIDE SEQUENCE</scope>
</reference>
<gene>
    <name evidence="2" type="ORF">LSALG_LOCUS1158</name>
</gene>
<evidence type="ECO:0000313" key="2">
    <source>
        <dbReference type="EMBL" id="CAI9260319.1"/>
    </source>
</evidence>
<evidence type="ECO:0000256" key="1">
    <source>
        <dbReference type="SAM" id="MobiDB-lite"/>
    </source>
</evidence>
<evidence type="ECO:0000313" key="3">
    <source>
        <dbReference type="Proteomes" id="UP001177003"/>
    </source>
</evidence>
<dbReference type="AlphaFoldDB" id="A0AA35V1X4"/>
<dbReference type="Proteomes" id="UP001177003">
    <property type="component" value="Chromosome 0"/>
</dbReference>
<accession>A0AA35V1X4</accession>
<feature type="compositionally biased region" description="Acidic residues" evidence="1">
    <location>
        <begin position="1"/>
        <end position="21"/>
    </location>
</feature>
<dbReference type="EMBL" id="OX465086">
    <property type="protein sequence ID" value="CAI9260319.1"/>
    <property type="molecule type" value="Genomic_DNA"/>
</dbReference>
<name>A0AA35V1X4_LACSI</name>
<protein>
    <submittedName>
        <fullName evidence="2">Uncharacterized protein</fullName>
    </submittedName>
</protein>